<gene>
    <name evidence="3" type="ORF">B0X71_14765</name>
</gene>
<dbReference type="RefSeq" id="WP_077590126.1">
    <property type="nucleotide sequence ID" value="NZ_CP019640.1"/>
</dbReference>
<dbReference type="InterPro" id="IPR001296">
    <property type="entry name" value="Glyco_trans_1"/>
</dbReference>
<evidence type="ECO:0000313" key="4">
    <source>
        <dbReference type="Proteomes" id="UP000188184"/>
    </source>
</evidence>
<evidence type="ECO:0000259" key="2">
    <source>
        <dbReference type="Pfam" id="PF13439"/>
    </source>
</evidence>
<evidence type="ECO:0000313" key="3">
    <source>
        <dbReference type="EMBL" id="AQQ54234.1"/>
    </source>
</evidence>
<dbReference type="SUPFAM" id="SSF53756">
    <property type="entry name" value="UDP-Glycosyltransferase/glycogen phosphorylase"/>
    <property type="match status" value="1"/>
</dbReference>
<dbReference type="CDD" id="cd03811">
    <property type="entry name" value="GT4_GT28_WabH-like"/>
    <property type="match status" value="1"/>
</dbReference>
<dbReference type="GO" id="GO:0016757">
    <property type="term" value="F:glycosyltransferase activity"/>
    <property type="evidence" value="ECO:0007669"/>
    <property type="project" value="InterPro"/>
</dbReference>
<proteinExistence type="predicted"/>
<keyword evidence="4" id="KW-1185">Reference proteome</keyword>
<dbReference type="InterPro" id="IPR050194">
    <property type="entry name" value="Glycosyltransferase_grp1"/>
</dbReference>
<dbReference type="Gene3D" id="3.40.50.2000">
    <property type="entry name" value="Glycogen Phosphorylase B"/>
    <property type="match status" value="2"/>
</dbReference>
<feature type="domain" description="Glycosyl transferase family 1" evidence="1">
    <location>
        <begin position="171"/>
        <end position="319"/>
    </location>
</feature>
<feature type="domain" description="Glycosyltransferase subfamily 4-like N-terminal" evidence="2">
    <location>
        <begin position="47"/>
        <end position="137"/>
    </location>
</feature>
<dbReference type="InterPro" id="IPR028098">
    <property type="entry name" value="Glyco_trans_4-like_N"/>
</dbReference>
<dbReference type="PANTHER" id="PTHR45947:SF15">
    <property type="entry name" value="TEICHURONIC ACID BIOSYNTHESIS GLYCOSYLTRANSFERASE TUAC-RELATED"/>
    <property type="match status" value="1"/>
</dbReference>
<dbReference type="Pfam" id="PF00534">
    <property type="entry name" value="Glycos_transf_1"/>
    <property type="match status" value="1"/>
</dbReference>
<accession>A0A1Q2L1I8</accession>
<dbReference type="AlphaFoldDB" id="A0A1Q2L1I8"/>
<organism evidence="3 4">
    <name type="scientific">Planococcus lenghuensis</name>
    <dbReference type="NCBI Taxonomy" id="2213202"/>
    <lineage>
        <taxon>Bacteria</taxon>
        <taxon>Bacillati</taxon>
        <taxon>Bacillota</taxon>
        <taxon>Bacilli</taxon>
        <taxon>Bacillales</taxon>
        <taxon>Caryophanaceae</taxon>
        <taxon>Planococcus</taxon>
    </lineage>
</organism>
<dbReference type="OrthoDB" id="179766at2"/>
<sequence length="352" mass="39516">MRILHILSSDRLSGAENVAADICMMFEGEHESAYCSPDGTIREALGNRNIQFVPLQKVTPTEVRKAIQQFEPDLIHAHDIRATTVAAFVSGKIPVISHLHGNGEEMRRVSPKSVAYLLSVKKVKKIITVSESIAQEYKFGTFIQGRNTFMRNIIYVPRVHKLVQRDSNDYAFDFVYLGRLSYPKNPTRIAEVAASVLQDLPEATFGVIGDGELKEDMVRVFESRGVRDRVVFTGNLPYPYKALKQAKCMLMCSRFEGTPIAALEALALGVPIVSTSVDGMVDMVDDRVTGYLRQENKGLIEAVKSLLTDPNLQKKMKEASVMKFERLNNEGGYRSELNHIYTQAQSKKRKIK</sequence>
<evidence type="ECO:0000259" key="1">
    <source>
        <dbReference type="Pfam" id="PF00534"/>
    </source>
</evidence>
<dbReference type="PANTHER" id="PTHR45947">
    <property type="entry name" value="SULFOQUINOVOSYL TRANSFERASE SQD2"/>
    <property type="match status" value="1"/>
</dbReference>
<dbReference type="KEGG" id="pmar:B0X71_14765"/>
<dbReference type="Proteomes" id="UP000188184">
    <property type="component" value="Chromosome"/>
</dbReference>
<dbReference type="Pfam" id="PF13439">
    <property type="entry name" value="Glyco_transf_4"/>
    <property type="match status" value="1"/>
</dbReference>
<evidence type="ECO:0008006" key="5">
    <source>
        <dbReference type="Google" id="ProtNLM"/>
    </source>
</evidence>
<reference evidence="3 4" key="1">
    <citation type="submission" date="2017-02" db="EMBL/GenBank/DDBJ databases">
        <title>The complete genomic sequence of a novel cold adapted crude oil-degrading bacterium Planococcus qaidamina Y42.</title>
        <authorList>
            <person name="Yang R."/>
        </authorList>
    </citation>
    <scope>NUCLEOTIDE SEQUENCE [LARGE SCALE GENOMIC DNA]</scope>
    <source>
        <strain evidence="3 4">Y42</strain>
    </source>
</reference>
<name>A0A1Q2L1I8_9BACL</name>
<dbReference type="EMBL" id="CP019640">
    <property type="protein sequence ID" value="AQQ54234.1"/>
    <property type="molecule type" value="Genomic_DNA"/>
</dbReference>
<protein>
    <recommendedName>
        <fullName evidence="5">Glycosyltransferase</fullName>
    </recommendedName>
</protein>